<feature type="region of interest" description="Disordered" evidence="1">
    <location>
        <begin position="1"/>
        <end position="36"/>
    </location>
</feature>
<keyword evidence="3" id="KW-1185">Reference proteome</keyword>
<organism evidence="2 3">
    <name type="scientific">Thlaspi arvense</name>
    <name type="common">Field penny-cress</name>
    <dbReference type="NCBI Taxonomy" id="13288"/>
    <lineage>
        <taxon>Eukaryota</taxon>
        <taxon>Viridiplantae</taxon>
        <taxon>Streptophyta</taxon>
        <taxon>Embryophyta</taxon>
        <taxon>Tracheophyta</taxon>
        <taxon>Spermatophyta</taxon>
        <taxon>Magnoliopsida</taxon>
        <taxon>eudicotyledons</taxon>
        <taxon>Gunneridae</taxon>
        <taxon>Pentapetalae</taxon>
        <taxon>rosids</taxon>
        <taxon>malvids</taxon>
        <taxon>Brassicales</taxon>
        <taxon>Brassicaceae</taxon>
        <taxon>Thlaspideae</taxon>
        <taxon>Thlaspi</taxon>
    </lineage>
</organism>
<dbReference type="PANTHER" id="PTHR37738:SF1">
    <property type="entry name" value="OS03G0257000 PROTEIN"/>
    <property type="match status" value="1"/>
</dbReference>
<proteinExistence type="predicted"/>
<reference evidence="2 3" key="1">
    <citation type="submission" date="2022-03" db="EMBL/GenBank/DDBJ databases">
        <authorList>
            <person name="Nunn A."/>
            <person name="Chopra R."/>
            <person name="Nunn A."/>
            <person name="Contreras Garrido A."/>
        </authorList>
    </citation>
    <scope>NUCLEOTIDE SEQUENCE [LARGE SCALE GENOMIC DNA]</scope>
</reference>
<sequence>VFKVAEIHPEVEHSRDKRGSEHWSRDRVIADEGREEEIEKKEEGEVKEGVASIALLPCGSISGHFIQMPRSICYGLHGTELACETECSRGEDYRLIKLTIIDYNSKKEQTVVVECKGHDAARINDVEHAHGWEEDVIGLVEQKHGKKKVSVSFECETLKADEAAEDHIRQFMPKLAGLDAVINIGPMKISGLDFAAVEEEHAN</sequence>
<protein>
    <submittedName>
        <fullName evidence="2">Uncharacterized protein</fullName>
    </submittedName>
</protein>
<dbReference type="AlphaFoldDB" id="A0AAU9RM19"/>
<evidence type="ECO:0000313" key="2">
    <source>
        <dbReference type="EMBL" id="CAH2044945.1"/>
    </source>
</evidence>
<dbReference type="PANTHER" id="PTHR37738">
    <property type="entry name" value="OS03G0209700 PROTEIN"/>
    <property type="match status" value="1"/>
</dbReference>
<gene>
    <name evidence="2" type="ORF">TAV2_LOCUS5168</name>
</gene>
<evidence type="ECO:0000313" key="3">
    <source>
        <dbReference type="Proteomes" id="UP000836841"/>
    </source>
</evidence>
<dbReference type="Proteomes" id="UP000836841">
    <property type="component" value="Chromosome 2"/>
</dbReference>
<dbReference type="EMBL" id="OU466858">
    <property type="protein sequence ID" value="CAH2044945.1"/>
    <property type="molecule type" value="Genomic_DNA"/>
</dbReference>
<feature type="non-terminal residue" evidence="2">
    <location>
        <position position="1"/>
    </location>
</feature>
<name>A0AAU9RM19_THLAR</name>
<accession>A0AAU9RM19</accession>
<evidence type="ECO:0000256" key="1">
    <source>
        <dbReference type="SAM" id="MobiDB-lite"/>
    </source>
</evidence>